<feature type="domain" description="Zinc finger CHC2-type" evidence="4">
    <location>
        <begin position="3"/>
        <end position="55"/>
    </location>
</feature>
<dbReference type="GO" id="GO:0006269">
    <property type="term" value="P:DNA replication, synthesis of primer"/>
    <property type="evidence" value="ECO:0007669"/>
    <property type="project" value="TreeGrafter"/>
</dbReference>
<dbReference type="GO" id="GO:0003677">
    <property type="term" value="F:DNA binding"/>
    <property type="evidence" value="ECO:0007669"/>
    <property type="project" value="InterPro"/>
</dbReference>
<evidence type="ECO:0000256" key="1">
    <source>
        <dbReference type="ARBA" id="ARBA00022723"/>
    </source>
</evidence>
<dbReference type="InterPro" id="IPR050219">
    <property type="entry name" value="DnaG_primase"/>
</dbReference>
<evidence type="ECO:0000313" key="5">
    <source>
        <dbReference type="EMBL" id="XCC45364.1"/>
    </source>
</evidence>
<dbReference type="PANTHER" id="PTHR30313">
    <property type="entry name" value="DNA PRIMASE"/>
    <property type="match status" value="1"/>
</dbReference>
<evidence type="ECO:0000256" key="3">
    <source>
        <dbReference type="ARBA" id="ARBA00022833"/>
    </source>
</evidence>
<dbReference type="PANTHER" id="PTHR30313:SF2">
    <property type="entry name" value="DNA PRIMASE"/>
    <property type="match status" value="1"/>
</dbReference>
<gene>
    <name evidence="5" type="ORF">ABUS76_00430</name>
</gene>
<dbReference type="SUPFAM" id="SSF57783">
    <property type="entry name" value="Zinc beta-ribbon"/>
    <property type="match status" value="1"/>
</dbReference>
<dbReference type="InterPro" id="IPR036977">
    <property type="entry name" value="DNA_primase_Znf_CHC2"/>
</dbReference>
<dbReference type="GO" id="GO:0008270">
    <property type="term" value="F:zinc ion binding"/>
    <property type="evidence" value="ECO:0007669"/>
    <property type="project" value="UniProtKB-KW"/>
</dbReference>
<keyword evidence="2" id="KW-0863">Zinc-finger</keyword>
<keyword evidence="3" id="KW-0862">Zinc</keyword>
<dbReference type="EMBL" id="CP158689">
    <property type="protein sequence ID" value="XCC45364.1"/>
    <property type="molecule type" value="Genomic_DNA"/>
</dbReference>
<protein>
    <submittedName>
        <fullName evidence="5">CHC2 zinc finger domain-containing protein</fullName>
    </submittedName>
</protein>
<dbReference type="AlphaFoldDB" id="A0AAU7ZYM2"/>
<reference evidence="5" key="1">
    <citation type="submission" date="2024-06" db="EMBL/GenBank/DDBJ databases">
        <title>Diversity, functionality, and evolutionary history of bacterial symbionts in false click beetles (Coleoptera, Throscidae).</title>
        <authorList>
            <person name="Wierz J.C."/>
            <person name="Malm H."/>
            <person name="Kaltenpoth M."/>
            <person name="Engl T."/>
        </authorList>
    </citation>
    <scope>NUCLEOTIDE SEQUENCE</scope>
    <source>
        <strain evidence="5">Ttur</strain>
    </source>
</reference>
<accession>A0AAU7ZYM2</accession>
<organism evidence="5">
    <name type="scientific">Candidatus Shikimatogenerans sp. Ttur</name>
    <dbReference type="NCBI Taxonomy" id="3158569"/>
    <lineage>
        <taxon>Bacteria</taxon>
        <taxon>Pseudomonadati</taxon>
        <taxon>Bacteroidota</taxon>
        <taxon>Flavobacteriia</taxon>
        <taxon>Flavobacteriales</taxon>
        <taxon>Candidatus Shikimatogenerans</taxon>
    </lineage>
</organism>
<sequence>MFSKEQIDKIIHKINLKKFINKYIKLKKIGQNYRGYSPFNKENNPSFMVSNKKKI</sequence>
<dbReference type="Pfam" id="PF01807">
    <property type="entry name" value="Zn_ribbon_DnaG"/>
    <property type="match status" value="1"/>
</dbReference>
<name>A0AAU7ZYM2_9FLAO</name>
<evidence type="ECO:0000256" key="2">
    <source>
        <dbReference type="ARBA" id="ARBA00022771"/>
    </source>
</evidence>
<dbReference type="GO" id="GO:0003899">
    <property type="term" value="F:DNA-directed RNA polymerase activity"/>
    <property type="evidence" value="ECO:0007669"/>
    <property type="project" value="InterPro"/>
</dbReference>
<evidence type="ECO:0000259" key="4">
    <source>
        <dbReference type="Pfam" id="PF01807"/>
    </source>
</evidence>
<dbReference type="GO" id="GO:0005737">
    <property type="term" value="C:cytoplasm"/>
    <property type="evidence" value="ECO:0007669"/>
    <property type="project" value="TreeGrafter"/>
</dbReference>
<dbReference type="InterPro" id="IPR002694">
    <property type="entry name" value="Znf_CHC2"/>
</dbReference>
<dbReference type="Gene3D" id="3.90.580.10">
    <property type="entry name" value="Zinc finger, CHC2-type domain"/>
    <property type="match status" value="1"/>
</dbReference>
<keyword evidence="1" id="KW-0479">Metal-binding</keyword>
<proteinExistence type="predicted"/>